<gene>
    <name evidence="1" type="ORF">Lupro_09140</name>
</gene>
<dbReference type="AlphaFoldDB" id="A0A0X8G7B7"/>
<accession>A0A0X8G7B7</accession>
<evidence type="ECO:0000313" key="2">
    <source>
        <dbReference type="Proteomes" id="UP000059672"/>
    </source>
</evidence>
<reference evidence="1 2" key="2">
    <citation type="journal article" date="2016" name="Int. J. Syst. Evol. Microbiol.">
        <title>Lutibacter profundi sp. nov., isolated from a deep-sea hydrothermal system on the Arctic Mid-Ocean Ridge and emended description of the genus Lutibacter.</title>
        <authorList>
            <person name="Le Moine Bauer S."/>
            <person name="Roalkvam I."/>
            <person name="Steen I.H."/>
            <person name="Dahle H."/>
        </authorList>
    </citation>
    <scope>NUCLEOTIDE SEQUENCE [LARGE SCALE GENOMIC DNA]</scope>
    <source>
        <strain evidence="1 2">LP1</strain>
    </source>
</reference>
<dbReference type="EMBL" id="CP013355">
    <property type="protein sequence ID" value="AMC11416.1"/>
    <property type="molecule type" value="Genomic_DNA"/>
</dbReference>
<keyword evidence="2" id="KW-1185">Reference proteome</keyword>
<evidence type="ECO:0000313" key="1">
    <source>
        <dbReference type="EMBL" id="AMC11416.1"/>
    </source>
</evidence>
<name>A0A0X8G7B7_9FLAO</name>
<organism evidence="1 2">
    <name type="scientific">Lutibacter profundi</name>
    <dbReference type="NCBI Taxonomy" id="1622118"/>
    <lineage>
        <taxon>Bacteria</taxon>
        <taxon>Pseudomonadati</taxon>
        <taxon>Bacteroidota</taxon>
        <taxon>Flavobacteriia</taxon>
        <taxon>Flavobacteriales</taxon>
        <taxon>Flavobacteriaceae</taxon>
        <taxon>Lutibacter</taxon>
    </lineage>
</organism>
<dbReference type="Proteomes" id="UP000059672">
    <property type="component" value="Chromosome"/>
</dbReference>
<sequence>MSIMKNCILTLLIFQYLLVSCQNKKDLYLLFKEVPEKVYINPSQKSLQGFDIFTYRVKIDKDYEEEIFFNTVTIEEERKYIDSNGKYKIKLHQRVIGLDKLKNYNVKDYKWLEKTIKDFTPFQALYQFYDKIYIVQKDSIYKKARLTEVVNVEIVE</sequence>
<dbReference type="KEGG" id="lut:Lupro_09140"/>
<reference evidence="2" key="1">
    <citation type="submission" date="2015-12" db="EMBL/GenBank/DDBJ databases">
        <title>Complete genome sequence of Lutibacter profundus strain LP1.</title>
        <authorList>
            <person name="Wissuwa J."/>
            <person name="Le Moine Bauer S."/>
            <person name="Stokke R."/>
            <person name="Dahle H."/>
            <person name="Steen I.H."/>
        </authorList>
    </citation>
    <scope>NUCLEOTIDE SEQUENCE [LARGE SCALE GENOMIC DNA]</scope>
    <source>
        <strain evidence="2">LP1</strain>
    </source>
</reference>
<protein>
    <submittedName>
        <fullName evidence="1">Uncharacterized protein</fullName>
    </submittedName>
</protein>
<proteinExistence type="predicted"/>
<dbReference type="STRING" id="1622118.Lupro_09140"/>
<dbReference type="PROSITE" id="PS51257">
    <property type="entry name" value="PROKAR_LIPOPROTEIN"/>
    <property type="match status" value="1"/>
</dbReference>